<dbReference type="AlphaFoldDB" id="A0A162SBZ2"/>
<gene>
    <name evidence="1" type="ORF">CLMAG_39500</name>
</gene>
<organism evidence="1 2">
    <name type="scientific">Clostridium magnum DSM 2767</name>
    <dbReference type="NCBI Taxonomy" id="1121326"/>
    <lineage>
        <taxon>Bacteria</taxon>
        <taxon>Bacillati</taxon>
        <taxon>Bacillota</taxon>
        <taxon>Clostridia</taxon>
        <taxon>Eubacteriales</taxon>
        <taxon>Clostridiaceae</taxon>
        <taxon>Clostridium</taxon>
    </lineage>
</organism>
<sequence length="122" mass="12902">MSTMRELTCIGCPIGCFLQVQLEGTTVKSVTGNTCKRGAIYGEKECTNPTRIVTSSVKVKGGIENVVSVKTEGDIPKNMIFGCLDLLKGIEVEAPVKINDVILANAAGTGVNIIATRDVESK</sequence>
<accession>A0A162SBZ2</accession>
<dbReference type="Pfam" id="PF07892">
    <property type="entry name" value="DUF1667"/>
    <property type="match status" value="1"/>
</dbReference>
<proteinExistence type="predicted"/>
<dbReference type="SUPFAM" id="SSF160148">
    <property type="entry name" value="CPE0013-like"/>
    <property type="match status" value="1"/>
</dbReference>
<dbReference type="PANTHER" id="PTHR39450">
    <property type="entry name" value="MOLYBDOPTERIN OXIDOREDUCTASE, 4FE-4S CLUSTER-BINDING SUBUNIT"/>
    <property type="match status" value="1"/>
</dbReference>
<dbReference type="EMBL" id="LWAE01000004">
    <property type="protein sequence ID" value="KZL91039.1"/>
    <property type="molecule type" value="Genomic_DNA"/>
</dbReference>
<dbReference type="Gene3D" id="3.10.530.10">
    <property type="entry name" value="CPE0013-like"/>
    <property type="match status" value="1"/>
</dbReference>
<dbReference type="STRING" id="1121326.CLMAG_39500"/>
<comment type="caution">
    <text evidence="1">The sequence shown here is derived from an EMBL/GenBank/DDBJ whole genome shotgun (WGS) entry which is preliminary data.</text>
</comment>
<protein>
    <recommendedName>
        <fullName evidence="3">4Fe-4S Mo/W bis-MGD-type domain-containing protein</fullName>
    </recommendedName>
</protein>
<evidence type="ECO:0008006" key="3">
    <source>
        <dbReference type="Google" id="ProtNLM"/>
    </source>
</evidence>
<dbReference type="Proteomes" id="UP000076603">
    <property type="component" value="Unassembled WGS sequence"/>
</dbReference>
<keyword evidence="2" id="KW-1185">Reference proteome</keyword>
<evidence type="ECO:0000313" key="1">
    <source>
        <dbReference type="EMBL" id="KZL91039.1"/>
    </source>
</evidence>
<dbReference type="OrthoDB" id="9811531at2"/>
<dbReference type="InterPro" id="IPR012460">
    <property type="entry name" value="DUF1667"/>
</dbReference>
<dbReference type="RefSeq" id="WP_066626213.1">
    <property type="nucleotide sequence ID" value="NZ_FQXL01000032.1"/>
</dbReference>
<dbReference type="PATRIC" id="fig|1121326.3.peg.3997"/>
<reference evidence="1 2" key="1">
    <citation type="submission" date="2016-04" db="EMBL/GenBank/DDBJ databases">
        <title>Genome sequence of Clostridium magnum DSM 2767.</title>
        <authorList>
            <person name="Poehlein A."/>
            <person name="Uhlig R."/>
            <person name="Fischer R."/>
            <person name="Bahl H."/>
            <person name="Daniel R."/>
        </authorList>
    </citation>
    <scope>NUCLEOTIDE SEQUENCE [LARGE SCALE GENOMIC DNA]</scope>
    <source>
        <strain evidence="1 2">DSM 2767</strain>
    </source>
</reference>
<name>A0A162SBZ2_9CLOT</name>
<evidence type="ECO:0000313" key="2">
    <source>
        <dbReference type="Proteomes" id="UP000076603"/>
    </source>
</evidence>
<dbReference type="PANTHER" id="PTHR39450:SF1">
    <property type="entry name" value="DUF1667 DOMAIN-CONTAINING PROTEIN"/>
    <property type="match status" value="1"/>
</dbReference>
<dbReference type="InterPro" id="IPR036593">
    <property type="entry name" value="CPE0013-like_sf"/>
</dbReference>